<sequence length="161" mass="18067">MNYKQQNLVAALRGYNLAIAFGLPGEEELGLAYANRAALFLQIKEPSEALQDIELARANAFPQNLMSKLEERANKCKDMIDRLQIHRTGEEGEEPSSDQVLKEYSNNTYFTLKRRSGSIIGAEDYVGLVNSPDRGRRVIANQDIPAAGVKKLTKHHNKFPH</sequence>
<protein>
    <recommendedName>
        <fullName evidence="3">Tetratricopeptide repeat protein</fullName>
    </recommendedName>
</protein>
<accession>A0A8J2KRJ1</accession>
<dbReference type="PANTHER" id="PTHR47111">
    <property type="entry name" value="BCDNA.LD29892"/>
    <property type="match status" value="1"/>
</dbReference>
<evidence type="ECO:0000313" key="1">
    <source>
        <dbReference type="EMBL" id="CAG7817614.1"/>
    </source>
</evidence>
<evidence type="ECO:0000313" key="2">
    <source>
        <dbReference type="Proteomes" id="UP000708208"/>
    </source>
</evidence>
<evidence type="ECO:0008006" key="3">
    <source>
        <dbReference type="Google" id="ProtNLM"/>
    </source>
</evidence>
<keyword evidence="2" id="KW-1185">Reference proteome</keyword>
<dbReference type="PANTHER" id="PTHR47111:SF1">
    <property type="entry name" value="SET AND MYND DOMAIN-CONTAINING PROTEIN 4"/>
    <property type="match status" value="1"/>
</dbReference>
<organism evidence="1 2">
    <name type="scientific">Allacma fusca</name>
    <dbReference type="NCBI Taxonomy" id="39272"/>
    <lineage>
        <taxon>Eukaryota</taxon>
        <taxon>Metazoa</taxon>
        <taxon>Ecdysozoa</taxon>
        <taxon>Arthropoda</taxon>
        <taxon>Hexapoda</taxon>
        <taxon>Collembola</taxon>
        <taxon>Symphypleona</taxon>
        <taxon>Sminthuridae</taxon>
        <taxon>Allacma</taxon>
    </lineage>
</organism>
<dbReference type="Proteomes" id="UP000708208">
    <property type="component" value="Unassembled WGS sequence"/>
</dbReference>
<comment type="caution">
    <text evidence="1">The sequence shown here is derived from an EMBL/GenBank/DDBJ whole genome shotgun (WGS) entry which is preliminary data.</text>
</comment>
<dbReference type="OrthoDB" id="6054366at2759"/>
<dbReference type="EMBL" id="CAJVCH010398633">
    <property type="protein sequence ID" value="CAG7817614.1"/>
    <property type="molecule type" value="Genomic_DNA"/>
</dbReference>
<name>A0A8J2KRJ1_9HEXA</name>
<gene>
    <name evidence="1" type="ORF">AFUS01_LOCUS28169</name>
</gene>
<dbReference type="AlphaFoldDB" id="A0A8J2KRJ1"/>
<reference evidence="1" key="1">
    <citation type="submission" date="2021-06" db="EMBL/GenBank/DDBJ databases">
        <authorList>
            <person name="Hodson N. C."/>
            <person name="Mongue J. A."/>
            <person name="Jaron S. K."/>
        </authorList>
    </citation>
    <scope>NUCLEOTIDE SEQUENCE</scope>
</reference>
<proteinExistence type="predicted"/>